<comment type="caution">
    <text evidence="6">The sequence shown here is derived from an EMBL/GenBank/DDBJ whole genome shotgun (WGS) entry which is preliminary data.</text>
</comment>
<dbReference type="AlphaFoldDB" id="A0A0F9III3"/>
<name>A0A0F9III3_9ZZZZ</name>
<organism evidence="6">
    <name type="scientific">marine sediment metagenome</name>
    <dbReference type="NCBI Taxonomy" id="412755"/>
    <lineage>
        <taxon>unclassified sequences</taxon>
        <taxon>metagenomes</taxon>
        <taxon>ecological metagenomes</taxon>
    </lineage>
</organism>
<evidence type="ECO:0000313" key="6">
    <source>
        <dbReference type="EMBL" id="KKL93625.1"/>
    </source>
</evidence>
<dbReference type="SUPFAM" id="SSF56235">
    <property type="entry name" value="N-terminal nucleophile aminohydrolases (Ntn hydrolases)"/>
    <property type="match status" value="1"/>
</dbReference>
<evidence type="ECO:0000256" key="1">
    <source>
        <dbReference type="ARBA" id="ARBA00001031"/>
    </source>
</evidence>
<evidence type="ECO:0000259" key="5">
    <source>
        <dbReference type="PROSITE" id="PS51278"/>
    </source>
</evidence>
<feature type="domain" description="Glutamine amidotransferase type-2" evidence="5">
    <location>
        <begin position="2"/>
        <end position="234"/>
    </location>
</feature>
<dbReference type="PROSITE" id="PS51278">
    <property type="entry name" value="GATASE_TYPE_2"/>
    <property type="match status" value="1"/>
</dbReference>
<dbReference type="EC" id="2.6.1.16" evidence="2"/>
<proteinExistence type="predicted"/>
<evidence type="ECO:0000256" key="2">
    <source>
        <dbReference type="ARBA" id="ARBA00012916"/>
    </source>
</evidence>
<gene>
    <name evidence="6" type="ORF">LCGC14_1872790</name>
</gene>
<dbReference type="Gene3D" id="3.60.20.10">
    <property type="entry name" value="Glutamine Phosphoribosylpyrophosphate, subunit 1, domain 1"/>
    <property type="match status" value="1"/>
</dbReference>
<comment type="catalytic activity">
    <reaction evidence="1">
        <text>D-fructose 6-phosphate + L-glutamine = D-glucosamine 6-phosphate + L-glutamate</text>
        <dbReference type="Rhea" id="RHEA:13237"/>
        <dbReference type="ChEBI" id="CHEBI:29985"/>
        <dbReference type="ChEBI" id="CHEBI:58359"/>
        <dbReference type="ChEBI" id="CHEBI:58725"/>
        <dbReference type="ChEBI" id="CHEBI:61527"/>
        <dbReference type="EC" id="2.6.1.16"/>
    </reaction>
</comment>
<dbReference type="InterPro" id="IPR029055">
    <property type="entry name" value="Ntn_hydrolases_N"/>
</dbReference>
<dbReference type="Pfam" id="PF13522">
    <property type="entry name" value="GATase_6"/>
    <property type="match status" value="1"/>
</dbReference>
<dbReference type="EMBL" id="LAZR01019135">
    <property type="protein sequence ID" value="KKL93625.1"/>
    <property type="molecule type" value="Genomic_DNA"/>
</dbReference>
<dbReference type="InterPro" id="IPR017932">
    <property type="entry name" value="GATase_2_dom"/>
</dbReference>
<reference evidence="6" key="1">
    <citation type="journal article" date="2015" name="Nature">
        <title>Complex archaea that bridge the gap between prokaryotes and eukaryotes.</title>
        <authorList>
            <person name="Spang A."/>
            <person name="Saw J.H."/>
            <person name="Jorgensen S.L."/>
            <person name="Zaremba-Niedzwiedzka K."/>
            <person name="Martijn J."/>
            <person name="Lind A.E."/>
            <person name="van Eijk R."/>
            <person name="Schleper C."/>
            <person name="Guy L."/>
            <person name="Ettema T.J."/>
        </authorList>
    </citation>
    <scope>NUCLEOTIDE SEQUENCE</scope>
</reference>
<accession>A0A0F9III3</accession>
<dbReference type="GO" id="GO:0004360">
    <property type="term" value="F:glutamine-fructose-6-phosphate transaminase (isomerizing) activity"/>
    <property type="evidence" value="ECO:0007669"/>
    <property type="project" value="UniProtKB-EC"/>
</dbReference>
<dbReference type="CDD" id="cd00352">
    <property type="entry name" value="Gn_AT_II"/>
    <property type="match status" value="1"/>
</dbReference>
<sequence>MCGIAGYTATRKMTRAEQDEAALIFTDMMVGLEARGIDASGIFVVKADNTVSLTKGPGPAGDRVGKMLDFIETRGSDRPVVVGHTRHATHGSPFLNVNNHPFQAGRLTGVHNGVFAGYRKVASTLKLEGECDSEAIFQMLAKSKHEDGFWKVFDQLSSYNRMVFWDKKVRRLYAYCHDRHGLAFVRDKRLGVVWFATTKRHLPMVPKAESVWAQKGALYIMTERGPNGQVKRAA</sequence>
<evidence type="ECO:0000256" key="3">
    <source>
        <dbReference type="ARBA" id="ARBA00022679"/>
    </source>
</evidence>
<evidence type="ECO:0000256" key="4">
    <source>
        <dbReference type="ARBA" id="ARBA00022962"/>
    </source>
</evidence>
<keyword evidence="3" id="KW-0808">Transferase</keyword>
<keyword evidence="4" id="KW-0315">Glutamine amidotransferase</keyword>
<dbReference type="PANTHER" id="PTHR10937">
    <property type="entry name" value="GLUCOSAMINE--FRUCTOSE-6-PHOSPHATE AMINOTRANSFERASE, ISOMERIZING"/>
    <property type="match status" value="1"/>
</dbReference>
<protein>
    <recommendedName>
        <fullName evidence="2">glutamine--fructose-6-phosphate transaminase (isomerizing)</fullName>
        <ecNumber evidence="2">2.6.1.16</ecNumber>
    </recommendedName>
</protein>